<dbReference type="AlphaFoldDB" id="D7LPQ5"/>
<proteinExistence type="predicted"/>
<keyword evidence="2" id="KW-1185">Reference proteome</keyword>
<name>D7LPQ5_ARALL</name>
<organism evidence="2">
    <name type="scientific">Arabidopsis lyrata subsp. lyrata</name>
    <name type="common">Lyre-leaved rock-cress</name>
    <dbReference type="NCBI Taxonomy" id="81972"/>
    <lineage>
        <taxon>Eukaryota</taxon>
        <taxon>Viridiplantae</taxon>
        <taxon>Streptophyta</taxon>
        <taxon>Embryophyta</taxon>
        <taxon>Tracheophyta</taxon>
        <taxon>Spermatophyta</taxon>
        <taxon>Magnoliopsida</taxon>
        <taxon>eudicotyledons</taxon>
        <taxon>Gunneridae</taxon>
        <taxon>Pentapetalae</taxon>
        <taxon>rosids</taxon>
        <taxon>malvids</taxon>
        <taxon>Brassicales</taxon>
        <taxon>Brassicaceae</taxon>
        <taxon>Camelineae</taxon>
        <taxon>Arabidopsis</taxon>
    </lineage>
</organism>
<reference evidence="2" key="1">
    <citation type="journal article" date="2011" name="Nat. Genet.">
        <title>The Arabidopsis lyrata genome sequence and the basis of rapid genome size change.</title>
        <authorList>
            <person name="Hu T.T."/>
            <person name="Pattyn P."/>
            <person name="Bakker E.G."/>
            <person name="Cao J."/>
            <person name="Cheng J.-F."/>
            <person name="Clark R.M."/>
            <person name="Fahlgren N."/>
            <person name="Fawcett J.A."/>
            <person name="Grimwood J."/>
            <person name="Gundlach H."/>
            <person name="Haberer G."/>
            <person name="Hollister J.D."/>
            <person name="Ossowski S."/>
            <person name="Ottilar R.P."/>
            <person name="Salamov A.A."/>
            <person name="Schneeberger K."/>
            <person name="Spannagl M."/>
            <person name="Wang X."/>
            <person name="Yang L."/>
            <person name="Nasrallah M.E."/>
            <person name="Bergelson J."/>
            <person name="Carrington J.C."/>
            <person name="Gaut B.S."/>
            <person name="Schmutz J."/>
            <person name="Mayer K.F.X."/>
            <person name="Van de Peer Y."/>
            <person name="Grigoriev I.V."/>
            <person name="Nordborg M."/>
            <person name="Weigel D."/>
            <person name="Guo Y.-L."/>
        </authorList>
    </citation>
    <scope>NUCLEOTIDE SEQUENCE [LARGE SCALE GENOMIC DNA]</scope>
    <source>
        <strain evidence="2">cv. MN47</strain>
    </source>
</reference>
<dbReference type="HOGENOM" id="CLU_2743471_0_0_1"/>
<dbReference type="Gramene" id="scaffold_500784.1">
    <property type="protein sequence ID" value="scaffold_500784.1"/>
    <property type="gene ID" value="scaffold_500784.1"/>
</dbReference>
<dbReference type="Proteomes" id="UP000008694">
    <property type="component" value="Unassembled WGS sequence"/>
</dbReference>
<evidence type="ECO:0000313" key="2">
    <source>
        <dbReference type="Proteomes" id="UP000008694"/>
    </source>
</evidence>
<protein>
    <submittedName>
        <fullName evidence="1">Predicted protein</fullName>
    </submittedName>
</protein>
<evidence type="ECO:0000313" key="1">
    <source>
        <dbReference type="EMBL" id="EFH51692.1"/>
    </source>
</evidence>
<gene>
    <name evidence="1" type="ORF">ARALYDRAFT_905080</name>
</gene>
<sequence>MAALALGVSRLACISDCQELVLMSNTGGHANELDGILADFDLFRSMFLSMFVHFVPRSKNYGAEALASASLLSCILSSICGV</sequence>
<dbReference type="EMBL" id="GL348717">
    <property type="protein sequence ID" value="EFH51692.1"/>
    <property type="molecule type" value="Genomic_DNA"/>
</dbReference>
<accession>D7LPQ5</accession>